<dbReference type="Gene3D" id="1.10.1740.10">
    <property type="match status" value="1"/>
</dbReference>
<organism evidence="2 3">
    <name type="scientific">Sporolactobacillus mangiferae</name>
    <dbReference type="NCBI Taxonomy" id="2940498"/>
    <lineage>
        <taxon>Bacteria</taxon>
        <taxon>Bacillati</taxon>
        <taxon>Bacillota</taxon>
        <taxon>Bacilli</taxon>
        <taxon>Bacillales</taxon>
        <taxon>Sporolactobacillaceae</taxon>
        <taxon>Sporolactobacillus</taxon>
    </lineage>
</organism>
<reference evidence="2 3" key="1">
    <citation type="submission" date="2022-05" db="EMBL/GenBank/DDBJ databases">
        <title>Sporolactobacillus sp nov CPB3-1, isolated from tree bark (Mangifera indica L.).</title>
        <authorList>
            <person name="Phuengjayaem S."/>
            <person name="Tanasupawat S."/>
        </authorList>
    </citation>
    <scope>NUCLEOTIDE SEQUENCE [LARGE SCALE GENOMIC DNA]</scope>
    <source>
        <strain evidence="2 3">CPB3-1</strain>
    </source>
</reference>
<dbReference type="NCBIfam" id="TIGR02937">
    <property type="entry name" value="sigma70-ECF"/>
    <property type="match status" value="1"/>
</dbReference>
<name>A0ABT0MDK1_9BACL</name>
<dbReference type="Gene3D" id="1.10.10.10">
    <property type="entry name" value="Winged helix-like DNA-binding domain superfamily/Winged helix DNA-binding domain"/>
    <property type="match status" value="1"/>
</dbReference>
<sequence length="197" mass="23412">MPFTDYFAVPFESESCAFERLMQKYEPKILKTVSHYARLYNRYLCPADHDDLIQIASFAFFEANQHFDMAKVDHEKNPESVFIAFAAKTMSGRLSDYLRKYYRTTSKDYSVSDTENDYDIPDETHEPINRQMLRLIEDYLPCLSPRQALYLKLTLFDDWDTRQIAASQQVSEHTVRSWKKELRKKLAPLKEELKVRR</sequence>
<protein>
    <submittedName>
        <fullName evidence="2">Sigma-70 family RNA polymerase sigma factor</fullName>
    </submittedName>
</protein>
<accession>A0ABT0MDK1</accession>
<dbReference type="InterPro" id="IPR013325">
    <property type="entry name" value="RNA_pol_sigma_r2"/>
</dbReference>
<dbReference type="Proteomes" id="UP001203004">
    <property type="component" value="Unassembled WGS sequence"/>
</dbReference>
<comment type="caution">
    <text evidence="2">The sequence shown here is derived from an EMBL/GenBank/DDBJ whole genome shotgun (WGS) entry which is preliminary data.</text>
</comment>
<evidence type="ECO:0000313" key="3">
    <source>
        <dbReference type="Proteomes" id="UP001203004"/>
    </source>
</evidence>
<evidence type="ECO:0000259" key="1">
    <source>
        <dbReference type="Pfam" id="PF08281"/>
    </source>
</evidence>
<dbReference type="InterPro" id="IPR036388">
    <property type="entry name" value="WH-like_DNA-bd_sf"/>
</dbReference>
<proteinExistence type="predicted"/>
<dbReference type="InterPro" id="IPR014284">
    <property type="entry name" value="RNA_pol_sigma-70_dom"/>
</dbReference>
<dbReference type="EMBL" id="JAMAST010000021">
    <property type="protein sequence ID" value="MCL1632753.1"/>
    <property type="molecule type" value="Genomic_DNA"/>
</dbReference>
<dbReference type="SUPFAM" id="SSF88659">
    <property type="entry name" value="Sigma3 and sigma4 domains of RNA polymerase sigma factors"/>
    <property type="match status" value="1"/>
</dbReference>
<dbReference type="SUPFAM" id="SSF88946">
    <property type="entry name" value="Sigma2 domain of RNA polymerase sigma factors"/>
    <property type="match status" value="1"/>
</dbReference>
<gene>
    <name evidence="2" type="ORF">M3N64_12565</name>
</gene>
<feature type="domain" description="RNA polymerase sigma factor 70 region 4 type 2" evidence="1">
    <location>
        <begin position="134"/>
        <end position="186"/>
    </location>
</feature>
<dbReference type="InterPro" id="IPR013324">
    <property type="entry name" value="RNA_pol_sigma_r3/r4-like"/>
</dbReference>
<dbReference type="Pfam" id="PF08281">
    <property type="entry name" value="Sigma70_r4_2"/>
    <property type="match status" value="1"/>
</dbReference>
<keyword evidence="3" id="KW-1185">Reference proteome</keyword>
<dbReference type="RefSeq" id="WP_249102839.1">
    <property type="nucleotide sequence ID" value="NZ_JAMAST010000021.1"/>
</dbReference>
<dbReference type="InterPro" id="IPR013249">
    <property type="entry name" value="RNA_pol_sigma70_r4_t2"/>
</dbReference>
<evidence type="ECO:0000313" key="2">
    <source>
        <dbReference type="EMBL" id="MCL1632753.1"/>
    </source>
</evidence>